<dbReference type="Gene3D" id="3.10.290.10">
    <property type="entry name" value="RNA-binding S4 domain"/>
    <property type="match status" value="1"/>
</dbReference>
<dbReference type="InterPro" id="IPR036986">
    <property type="entry name" value="S4_RNA-bd_sf"/>
</dbReference>
<dbReference type="GO" id="GO:0032259">
    <property type="term" value="P:methylation"/>
    <property type="evidence" value="ECO:0007669"/>
    <property type="project" value="UniProtKB-KW"/>
</dbReference>
<reference evidence="5 6" key="1">
    <citation type="submission" date="2018-07" db="EMBL/GenBank/DDBJ databases">
        <title>Complete genome sequencing of Ornithinimicrobium sp. AMA3305.</title>
        <authorList>
            <person name="Bae J.-W."/>
        </authorList>
    </citation>
    <scope>NUCLEOTIDE SEQUENCE [LARGE SCALE GENOMIC DNA]</scope>
    <source>
        <strain evidence="5 6">AMA3305</strain>
    </source>
</reference>
<keyword evidence="5" id="KW-0808">Transferase</keyword>
<feature type="domain" description="RNA-binding S4" evidence="4">
    <location>
        <begin position="4"/>
        <end position="70"/>
    </location>
</feature>
<dbReference type="SMART" id="SM00363">
    <property type="entry name" value="S4"/>
    <property type="match status" value="1"/>
</dbReference>
<evidence type="ECO:0000256" key="2">
    <source>
        <dbReference type="ARBA" id="ARBA00029460"/>
    </source>
</evidence>
<dbReference type="RefSeq" id="WP_114926827.1">
    <property type="nucleotide sequence ID" value="NZ_CP031229.1"/>
</dbReference>
<sequence length="283" mass="30315">MTTDRLDAALTARGLARSRTQAQALLRDGCVLVDGTVVTKAATRVRPEARLEVVTDDVGGESAWIARGWVGRGALKLEHALRGWEPQGLDVADRSCLDVGASTGGFTEVLLAHGARRVVALDVGHGQLDPRVRADPRVLDLPGTNIRDVSPEDLGGPVGVVVCDVSFISLRLVVPLLRRLCTDDAEIVLLVKPQFEVGRAGLGHGGVVRSAVTRARALGEVLRSVDRAGLAVGGVERSPVVGGSGNIEYLLWLRVRRTGMIGWGLDPEELALRRRDLSQEEER</sequence>
<dbReference type="PROSITE" id="PS50889">
    <property type="entry name" value="S4"/>
    <property type="match status" value="1"/>
</dbReference>
<dbReference type="Gene3D" id="3.40.50.150">
    <property type="entry name" value="Vaccinia Virus protein VP39"/>
    <property type="match status" value="1"/>
</dbReference>
<protein>
    <submittedName>
        <fullName evidence="5">TlyA family RNA methyltransferase</fullName>
    </submittedName>
</protein>
<evidence type="ECO:0000313" key="6">
    <source>
        <dbReference type="Proteomes" id="UP000253790"/>
    </source>
</evidence>
<gene>
    <name evidence="5" type="ORF">DV701_01820</name>
</gene>
<proteinExistence type="inferred from homology"/>
<keyword evidence="6" id="KW-1185">Reference proteome</keyword>
<dbReference type="OrthoDB" id="9784736at2"/>
<name>A0A345NJ54_9MICO</name>
<dbReference type="EMBL" id="CP031229">
    <property type="protein sequence ID" value="AXH95062.1"/>
    <property type="molecule type" value="Genomic_DNA"/>
</dbReference>
<dbReference type="PIRSF" id="PIRSF005578">
    <property type="entry name" value="TlyA"/>
    <property type="match status" value="1"/>
</dbReference>
<organism evidence="5 6">
    <name type="scientific">Ornithinimicrobium avium</name>
    <dbReference type="NCBI Taxonomy" id="2283195"/>
    <lineage>
        <taxon>Bacteria</taxon>
        <taxon>Bacillati</taxon>
        <taxon>Actinomycetota</taxon>
        <taxon>Actinomycetes</taxon>
        <taxon>Micrococcales</taxon>
        <taxon>Ornithinimicrobiaceae</taxon>
        <taxon>Ornithinimicrobium</taxon>
    </lineage>
</organism>
<dbReference type="InterPro" id="IPR029063">
    <property type="entry name" value="SAM-dependent_MTases_sf"/>
</dbReference>
<dbReference type="InterPro" id="IPR002877">
    <property type="entry name" value="RNA_MeTrfase_FtsJ_dom"/>
</dbReference>
<dbReference type="PANTHER" id="PTHR32319">
    <property type="entry name" value="BACTERIAL HEMOLYSIN-LIKE PROTEIN"/>
    <property type="match status" value="1"/>
</dbReference>
<dbReference type="Proteomes" id="UP000253790">
    <property type="component" value="Chromosome"/>
</dbReference>
<dbReference type="PANTHER" id="PTHR32319:SF0">
    <property type="entry name" value="BACTERIAL HEMOLYSIN-LIKE PROTEIN"/>
    <property type="match status" value="1"/>
</dbReference>
<keyword evidence="1 3" id="KW-0694">RNA-binding</keyword>
<dbReference type="InterPro" id="IPR002942">
    <property type="entry name" value="S4_RNA-bd"/>
</dbReference>
<dbReference type="InterPro" id="IPR047048">
    <property type="entry name" value="TlyA"/>
</dbReference>
<dbReference type="Pfam" id="PF01728">
    <property type="entry name" value="FtsJ"/>
    <property type="match status" value="1"/>
</dbReference>
<keyword evidence="5" id="KW-0489">Methyltransferase</keyword>
<evidence type="ECO:0000256" key="1">
    <source>
        <dbReference type="ARBA" id="ARBA00022884"/>
    </source>
</evidence>
<evidence type="ECO:0000313" key="5">
    <source>
        <dbReference type="EMBL" id="AXH95062.1"/>
    </source>
</evidence>
<dbReference type="InterPro" id="IPR004538">
    <property type="entry name" value="Hemolysin_A/TlyA"/>
</dbReference>
<dbReference type="SUPFAM" id="SSF53335">
    <property type="entry name" value="S-adenosyl-L-methionine-dependent methyltransferases"/>
    <property type="match status" value="1"/>
</dbReference>
<comment type="similarity">
    <text evidence="2">Belongs to the TlyA family.</text>
</comment>
<dbReference type="GO" id="GO:0003723">
    <property type="term" value="F:RNA binding"/>
    <property type="evidence" value="ECO:0007669"/>
    <property type="project" value="UniProtKB-KW"/>
</dbReference>
<dbReference type="SUPFAM" id="SSF55174">
    <property type="entry name" value="Alpha-L RNA-binding motif"/>
    <property type="match status" value="1"/>
</dbReference>
<dbReference type="GO" id="GO:0008168">
    <property type="term" value="F:methyltransferase activity"/>
    <property type="evidence" value="ECO:0007669"/>
    <property type="project" value="UniProtKB-KW"/>
</dbReference>
<dbReference type="AlphaFoldDB" id="A0A345NJ54"/>
<dbReference type="Pfam" id="PF01479">
    <property type="entry name" value="S4"/>
    <property type="match status" value="1"/>
</dbReference>
<dbReference type="CDD" id="cd00165">
    <property type="entry name" value="S4"/>
    <property type="match status" value="1"/>
</dbReference>
<accession>A0A345NJ54</accession>
<evidence type="ECO:0000259" key="4">
    <source>
        <dbReference type="SMART" id="SM00363"/>
    </source>
</evidence>
<dbReference type="KEGG" id="orn:DV701_01820"/>
<evidence type="ECO:0000256" key="3">
    <source>
        <dbReference type="PROSITE-ProRule" id="PRU00182"/>
    </source>
</evidence>